<protein>
    <submittedName>
        <fullName evidence="3">Uncharacterized protein</fullName>
    </submittedName>
</protein>
<proteinExistence type="predicted"/>
<evidence type="ECO:0000256" key="2">
    <source>
        <dbReference type="SAM" id="SignalP"/>
    </source>
</evidence>
<name>A0A6V7PRZ8_ANACO</name>
<keyword evidence="2" id="KW-0732">Signal</keyword>
<feature type="signal peptide" evidence="2">
    <location>
        <begin position="1"/>
        <end position="21"/>
    </location>
</feature>
<feature type="region of interest" description="Disordered" evidence="1">
    <location>
        <begin position="100"/>
        <end position="128"/>
    </location>
</feature>
<gene>
    <name evidence="3" type="ORF">CB5_LOCUS16821</name>
</gene>
<evidence type="ECO:0000256" key="1">
    <source>
        <dbReference type="SAM" id="MobiDB-lite"/>
    </source>
</evidence>
<dbReference type="EMBL" id="LR862151">
    <property type="protein sequence ID" value="CAD1833610.1"/>
    <property type="molecule type" value="Genomic_DNA"/>
</dbReference>
<feature type="chain" id="PRO_5028473098" evidence="2">
    <location>
        <begin position="22"/>
        <end position="152"/>
    </location>
</feature>
<evidence type="ECO:0000313" key="3">
    <source>
        <dbReference type="EMBL" id="CAD1833610.1"/>
    </source>
</evidence>
<sequence>MRTWFLRRIIACLPLCSFAHACEGRSLQAGTPEIAIATYARPCGIGRRSRLPWGRLIPRVGMLTTTGPLGMAQARQPSEVFDRALWVEHGDAHVREERELLAESKDKGKKGKAEVRGTSKFQKAPEVSADSVQGPWSVTVCHMWRRPPNVAM</sequence>
<dbReference type="AlphaFoldDB" id="A0A6V7PRZ8"/>
<accession>A0A6V7PRZ8</accession>
<reference evidence="3" key="1">
    <citation type="submission" date="2020-07" db="EMBL/GenBank/DDBJ databases">
        <authorList>
            <person name="Lin J."/>
        </authorList>
    </citation>
    <scope>NUCLEOTIDE SEQUENCE</scope>
</reference>
<organism evidence="3">
    <name type="scientific">Ananas comosus var. bracteatus</name>
    <name type="common">red pineapple</name>
    <dbReference type="NCBI Taxonomy" id="296719"/>
    <lineage>
        <taxon>Eukaryota</taxon>
        <taxon>Viridiplantae</taxon>
        <taxon>Streptophyta</taxon>
        <taxon>Embryophyta</taxon>
        <taxon>Tracheophyta</taxon>
        <taxon>Spermatophyta</taxon>
        <taxon>Magnoliopsida</taxon>
        <taxon>Liliopsida</taxon>
        <taxon>Poales</taxon>
        <taxon>Bromeliaceae</taxon>
        <taxon>Bromelioideae</taxon>
        <taxon>Ananas</taxon>
    </lineage>
</organism>
<feature type="compositionally biased region" description="Basic and acidic residues" evidence="1">
    <location>
        <begin position="100"/>
        <end position="117"/>
    </location>
</feature>